<dbReference type="PANTHER" id="PTHR34454">
    <property type="entry name" value="TUNICAMYCIN INDUCED PROTEIN"/>
    <property type="match status" value="1"/>
</dbReference>
<dbReference type="PANTHER" id="PTHR34454:SF2">
    <property type="entry name" value="PROTEIN TUNICAMYCIN INDUCED 1"/>
    <property type="match status" value="1"/>
</dbReference>
<dbReference type="EMBL" id="AMZH03003068">
    <property type="protein sequence ID" value="RRT73520.1"/>
    <property type="molecule type" value="Genomic_DNA"/>
</dbReference>
<dbReference type="Proteomes" id="UP000287651">
    <property type="component" value="Unassembled WGS sequence"/>
</dbReference>
<name>A0A427ABC9_ENSVE</name>
<organism evidence="1 2">
    <name type="scientific">Ensete ventricosum</name>
    <name type="common">Abyssinian banana</name>
    <name type="synonym">Musa ensete</name>
    <dbReference type="NCBI Taxonomy" id="4639"/>
    <lineage>
        <taxon>Eukaryota</taxon>
        <taxon>Viridiplantae</taxon>
        <taxon>Streptophyta</taxon>
        <taxon>Embryophyta</taxon>
        <taxon>Tracheophyta</taxon>
        <taxon>Spermatophyta</taxon>
        <taxon>Magnoliopsida</taxon>
        <taxon>Liliopsida</taxon>
        <taxon>Zingiberales</taxon>
        <taxon>Musaceae</taxon>
        <taxon>Ensete</taxon>
    </lineage>
</organism>
<dbReference type="InterPro" id="IPR027417">
    <property type="entry name" value="P-loop_NTPase"/>
</dbReference>
<accession>A0A427ABC9</accession>
<evidence type="ECO:0000313" key="2">
    <source>
        <dbReference type="Proteomes" id="UP000287651"/>
    </source>
</evidence>
<comment type="caution">
    <text evidence="1">The sequence shown here is derived from an EMBL/GenBank/DDBJ whole genome shotgun (WGS) entry which is preliminary data.</text>
</comment>
<reference evidence="1 2" key="1">
    <citation type="journal article" date="2014" name="Agronomy (Basel)">
        <title>A Draft Genome Sequence for Ensete ventricosum, the Drought-Tolerant Tree Against Hunger.</title>
        <authorList>
            <person name="Harrison J."/>
            <person name="Moore K.A."/>
            <person name="Paszkiewicz K."/>
            <person name="Jones T."/>
            <person name="Grant M."/>
            <person name="Ambacheew D."/>
            <person name="Muzemil S."/>
            <person name="Studholme D.J."/>
        </authorList>
    </citation>
    <scope>NUCLEOTIDE SEQUENCE [LARGE SCALE GENOMIC DNA]</scope>
</reference>
<feature type="non-terminal residue" evidence="1">
    <location>
        <position position="1"/>
    </location>
</feature>
<dbReference type="SUPFAM" id="SSF52540">
    <property type="entry name" value="P-loop containing nucleoside triphosphate hydrolases"/>
    <property type="match status" value="1"/>
</dbReference>
<protein>
    <submittedName>
        <fullName evidence="1">Uncharacterized protein</fullName>
    </submittedName>
</protein>
<sequence length="816" mass="91109">QKNKGVLWLRWIFDRQCQASELHHQKGLRAYWYIFRFRFLTRGQDVYRNISSTIAGVIQGLNATVFAYGSTGSSHAVLEITVKRKQRNQYQSQILRGKLALVDLAGRLIEVSRLRKELAEKESQLSIKQVETAAGNELSWLNILSRETSENVQERINLQKALFEIEETNIRNRTELQHLDDAIAMQEVIDKDGAVVRALRSRRQVILDNIRDNDEAGAGYKKDIEINEKHRHQLQDMIDEAISNNGNRTYLHILSQYRLLGPSQWTVEMWSLDVSHLKCTLERIPMSPILDSDTDRKPIGTEHAVVAIDFAPTKLPLSLSMRKKPTTVPASSTVFTNHYSRSRQMSNINVVGKNCSSRNISGLSCGPKSRHLFTNIPSDGYISVSKRESKSRFRLLMAIHSRFLAICLIVFAIGATGAVISSETLTSAAPKAISELRDLIVKGLGFQSEDLKVSGFDVRDALVGQAVTYEFDVEVEKRVIPIRLLEDVSRWDFVDLPIFRVAKEEEEEEETGLAEVGRRSDDRVSPVLPPFQLAGPMELWIQDGDDMRLSLPHDVEAGALKKVILSDGAVVTVKGAKSISLRHPIDLPLPLNRSHPKNHPVASGLLSIAEALRHASRTNQKPLLSLRIVGPTSLASSPSASPNDKLKLKRLAPGLVELSSRSVPEPSEEVDGSPRTTLWPLTSLNGSDPSLHGFEELLASVLGKKGSEEGSFRLVKAQVSAQTYVKMGFAVEKMLLDREGEVDWSAFPAWKTKPEKAIMHFEVLARVEDNGSVVPERIAEIQPFEIQESVIDSFRTGNASMSEAQTVHPPPKYFTL</sequence>
<evidence type="ECO:0000313" key="1">
    <source>
        <dbReference type="EMBL" id="RRT73520.1"/>
    </source>
</evidence>
<dbReference type="AlphaFoldDB" id="A0A427ABC9"/>
<dbReference type="InterPro" id="IPR053283">
    <property type="entry name" value="TUNICAMYCIN_INDUCED_1"/>
</dbReference>
<proteinExistence type="predicted"/>
<gene>
    <name evidence="1" type="ORF">B296_00023285</name>
</gene>